<dbReference type="AlphaFoldDB" id="A0A1V4JGG2"/>
<sequence length="92" mass="10295">MAKRNSQKKVASASGNSNLFRLFLTYKVKLSFMLSLGQEGRCSLRSLFIQISLESVLHLHAEEESDRTALMSTWHRAGVNPPQRSSLAGIFI</sequence>
<comment type="caution">
    <text evidence="1">The sequence shown here is derived from an EMBL/GenBank/DDBJ whole genome shotgun (WGS) entry which is preliminary data.</text>
</comment>
<organism evidence="1 2">
    <name type="scientific">Patagioenas fasciata monilis</name>
    <dbReference type="NCBI Taxonomy" id="372326"/>
    <lineage>
        <taxon>Eukaryota</taxon>
        <taxon>Metazoa</taxon>
        <taxon>Chordata</taxon>
        <taxon>Craniata</taxon>
        <taxon>Vertebrata</taxon>
        <taxon>Euteleostomi</taxon>
        <taxon>Archelosauria</taxon>
        <taxon>Archosauria</taxon>
        <taxon>Dinosauria</taxon>
        <taxon>Saurischia</taxon>
        <taxon>Theropoda</taxon>
        <taxon>Coelurosauria</taxon>
        <taxon>Aves</taxon>
        <taxon>Neognathae</taxon>
        <taxon>Neoaves</taxon>
        <taxon>Columbimorphae</taxon>
        <taxon>Columbiformes</taxon>
        <taxon>Columbidae</taxon>
        <taxon>Patagioenas</taxon>
    </lineage>
</organism>
<name>A0A1V4JGG2_PATFA</name>
<evidence type="ECO:0000313" key="2">
    <source>
        <dbReference type="Proteomes" id="UP000190648"/>
    </source>
</evidence>
<protein>
    <submittedName>
        <fullName evidence="1">Uncharacterized protein</fullName>
    </submittedName>
</protein>
<accession>A0A1V4JGG2</accession>
<dbReference type="EMBL" id="LSYS01007721">
    <property type="protein sequence ID" value="OPJ71256.1"/>
    <property type="molecule type" value="Genomic_DNA"/>
</dbReference>
<proteinExistence type="predicted"/>
<dbReference type="Proteomes" id="UP000190648">
    <property type="component" value="Unassembled WGS sequence"/>
</dbReference>
<evidence type="ECO:0000313" key="1">
    <source>
        <dbReference type="EMBL" id="OPJ71256.1"/>
    </source>
</evidence>
<keyword evidence="2" id="KW-1185">Reference proteome</keyword>
<reference evidence="1 2" key="1">
    <citation type="submission" date="2016-02" db="EMBL/GenBank/DDBJ databases">
        <title>Band-tailed pigeon sequencing and assembly.</title>
        <authorList>
            <person name="Soares A.E."/>
            <person name="Novak B.J."/>
            <person name="Rice E.S."/>
            <person name="O'Connell B."/>
            <person name="Chang D."/>
            <person name="Weber S."/>
            <person name="Shapiro B."/>
        </authorList>
    </citation>
    <scope>NUCLEOTIDE SEQUENCE [LARGE SCALE GENOMIC DNA]</scope>
    <source>
        <strain evidence="1">BTP2013</strain>
        <tissue evidence="1">Blood</tissue>
    </source>
</reference>
<gene>
    <name evidence="1" type="ORF">AV530_017488</name>
</gene>